<evidence type="ECO:0008006" key="4">
    <source>
        <dbReference type="Google" id="ProtNLM"/>
    </source>
</evidence>
<proteinExistence type="predicted"/>
<protein>
    <recommendedName>
        <fullName evidence="4">DUF2059 domain-containing protein</fullName>
    </recommendedName>
</protein>
<reference evidence="2 3" key="1">
    <citation type="submission" date="2018-08" db="EMBL/GenBank/DDBJ databases">
        <title>Parvularcula sp. SM1705, isolated from surface water of the South Sea China.</title>
        <authorList>
            <person name="Sun L."/>
        </authorList>
    </citation>
    <scope>NUCLEOTIDE SEQUENCE [LARGE SCALE GENOMIC DNA]</scope>
    <source>
        <strain evidence="2 3">SM1705</strain>
    </source>
</reference>
<evidence type="ECO:0000313" key="3">
    <source>
        <dbReference type="Proteomes" id="UP000264589"/>
    </source>
</evidence>
<keyword evidence="3" id="KW-1185">Reference proteome</keyword>
<dbReference type="AlphaFoldDB" id="A0A371RIK4"/>
<feature type="signal peptide" evidence="1">
    <location>
        <begin position="1"/>
        <end position="22"/>
    </location>
</feature>
<dbReference type="InParanoid" id="A0A371RIK4"/>
<gene>
    <name evidence="2" type="ORF">DX908_08460</name>
</gene>
<accession>A0A371RIK4</accession>
<evidence type="ECO:0000313" key="2">
    <source>
        <dbReference type="EMBL" id="RFB05284.1"/>
    </source>
</evidence>
<dbReference type="RefSeq" id="WP_116391916.1">
    <property type="nucleotide sequence ID" value="NZ_CAXQPM010000005.1"/>
</dbReference>
<comment type="caution">
    <text evidence="2">The sequence shown here is derived from an EMBL/GenBank/DDBJ whole genome shotgun (WGS) entry which is preliminary data.</text>
</comment>
<dbReference type="OrthoDB" id="9791543at2"/>
<evidence type="ECO:0000256" key="1">
    <source>
        <dbReference type="SAM" id="SignalP"/>
    </source>
</evidence>
<feature type="chain" id="PRO_5017059013" description="DUF2059 domain-containing protein" evidence="1">
    <location>
        <begin position="23"/>
        <end position="183"/>
    </location>
</feature>
<keyword evidence="1" id="KW-0732">Signal</keyword>
<sequence>MLHRFVAVLSAFAVLITAQASAKNFTTADVENFIKVSEELKGLEDRYPDADLGVDTSDMKSFTQMIDENGNLKVYRRVLSDMPEGPARKEVVSAIKSNGFSSTDEFAPKADAIIMTYLAIELGKQDMSGMDQMTPEMMAAMPPSVQAQMGPVIKMINAAKNVPAADKATLTPLLPKLEAVFQD</sequence>
<dbReference type="Proteomes" id="UP000264589">
    <property type="component" value="Unassembled WGS sequence"/>
</dbReference>
<dbReference type="EMBL" id="QUQO01000001">
    <property type="protein sequence ID" value="RFB05284.1"/>
    <property type="molecule type" value="Genomic_DNA"/>
</dbReference>
<name>A0A371RIK4_9PROT</name>
<organism evidence="2 3">
    <name type="scientific">Parvularcula marina</name>
    <dbReference type="NCBI Taxonomy" id="2292771"/>
    <lineage>
        <taxon>Bacteria</taxon>
        <taxon>Pseudomonadati</taxon>
        <taxon>Pseudomonadota</taxon>
        <taxon>Alphaproteobacteria</taxon>
        <taxon>Parvularculales</taxon>
        <taxon>Parvularculaceae</taxon>
        <taxon>Parvularcula</taxon>
    </lineage>
</organism>